<sequence>MEDYYVRFDSEMKGNWDRLWKLQIPPKVRDFLWPIARNVIPTRERLQQKGLDVEDDCLFCGAHKDFVHEEDLRNQSCVLAWSIWSALNNLLWHVAPALESMGAAHRVQGRWFKPPEGVLKCNVDGNVNIAGGCVGFGVLLWDSNGRFDTALTSIVQGMRIAREAEVIALGRLWHG</sequence>
<organism evidence="2 3">
    <name type="scientific">Hevea brasiliensis</name>
    <name type="common">Para rubber tree</name>
    <name type="synonym">Siphonia brasiliensis</name>
    <dbReference type="NCBI Taxonomy" id="3981"/>
    <lineage>
        <taxon>Eukaryota</taxon>
        <taxon>Viridiplantae</taxon>
        <taxon>Streptophyta</taxon>
        <taxon>Embryophyta</taxon>
        <taxon>Tracheophyta</taxon>
        <taxon>Spermatophyta</taxon>
        <taxon>Magnoliopsida</taxon>
        <taxon>eudicotyledons</taxon>
        <taxon>Gunneridae</taxon>
        <taxon>Pentapetalae</taxon>
        <taxon>rosids</taxon>
        <taxon>fabids</taxon>
        <taxon>Malpighiales</taxon>
        <taxon>Euphorbiaceae</taxon>
        <taxon>Crotonoideae</taxon>
        <taxon>Micrandreae</taxon>
        <taxon>Hevea</taxon>
    </lineage>
</organism>
<proteinExistence type="predicted"/>
<dbReference type="InterPro" id="IPR026960">
    <property type="entry name" value="RVT-Znf"/>
</dbReference>
<evidence type="ECO:0000313" key="2">
    <source>
        <dbReference type="EMBL" id="KAF2296817.1"/>
    </source>
</evidence>
<dbReference type="AlphaFoldDB" id="A0A6A6L890"/>
<evidence type="ECO:0000313" key="3">
    <source>
        <dbReference type="Proteomes" id="UP000467840"/>
    </source>
</evidence>
<evidence type="ECO:0000259" key="1">
    <source>
        <dbReference type="Pfam" id="PF13966"/>
    </source>
</evidence>
<comment type="caution">
    <text evidence="2">The sequence shown here is derived from an EMBL/GenBank/DDBJ whole genome shotgun (WGS) entry which is preliminary data.</text>
</comment>
<name>A0A6A6L890_HEVBR</name>
<gene>
    <name evidence="2" type="ORF">GH714_005145</name>
</gene>
<dbReference type="EMBL" id="JAAGAX010000012">
    <property type="protein sequence ID" value="KAF2296817.1"/>
    <property type="molecule type" value="Genomic_DNA"/>
</dbReference>
<protein>
    <recommendedName>
        <fullName evidence="1">Reverse transcriptase zinc-binding domain-containing protein</fullName>
    </recommendedName>
</protein>
<feature type="domain" description="Reverse transcriptase zinc-binding" evidence="1">
    <location>
        <begin position="6"/>
        <end position="67"/>
    </location>
</feature>
<keyword evidence="3" id="KW-1185">Reference proteome</keyword>
<reference evidence="2 3" key="1">
    <citation type="journal article" date="2020" name="Mol. Plant">
        <title>The Chromosome-Based Rubber Tree Genome Provides New Insights into Spurge Genome Evolution and Rubber Biosynthesis.</title>
        <authorList>
            <person name="Liu J."/>
            <person name="Shi C."/>
            <person name="Shi C.C."/>
            <person name="Li W."/>
            <person name="Zhang Q.J."/>
            <person name="Zhang Y."/>
            <person name="Li K."/>
            <person name="Lu H.F."/>
            <person name="Shi C."/>
            <person name="Zhu S.T."/>
            <person name="Xiao Z.Y."/>
            <person name="Nan H."/>
            <person name="Yue Y."/>
            <person name="Zhu X.G."/>
            <person name="Wu Y."/>
            <person name="Hong X.N."/>
            <person name="Fan G.Y."/>
            <person name="Tong Y."/>
            <person name="Zhang D."/>
            <person name="Mao C.L."/>
            <person name="Liu Y.L."/>
            <person name="Hao S.J."/>
            <person name="Liu W.Q."/>
            <person name="Lv M.Q."/>
            <person name="Zhang H.B."/>
            <person name="Liu Y."/>
            <person name="Hu-Tang G.R."/>
            <person name="Wang J.P."/>
            <person name="Wang J.H."/>
            <person name="Sun Y.H."/>
            <person name="Ni S.B."/>
            <person name="Chen W.B."/>
            <person name="Zhang X.C."/>
            <person name="Jiao Y.N."/>
            <person name="Eichler E.E."/>
            <person name="Li G.H."/>
            <person name="Liu X."/>
            <person name="Gao L.Z."/>
        </authorList>
    </citation>
    <scope>NUCLEOTIDE SEQUENCE [LARGE SCALE GENOMIC DNA]</scope>
    <source>
        <strain evidence="3">cv. GT1</strain>
        <tissue evidence="2">Leaf</tissue>
    </source>
</reference>
<dbReference type="Pfam" id="PF13966">
    <property type="entry name" value="zf-RVT"/>
    <property type="match status" value="1"/>
</dbReference>
<dbReference type="Proteomes" id="UP000467840">
    <property type="component" value="Chromosome 18"/>
</dbReference>
<accession>A0A6A6L890</accession>